<organism evidence="1 2">
    <name type="scientific">Fusarium torreyae</name>
    <dbReference type="NCBI Taxonomy" id="1237075"/>
    <lineage>
        <taxon>Eukaryota</taxon>
        <taxon>Fungi</taxon>
        <taxon>Dikarya</taxon>
        <taxon>Ascomycota</taxon>
        <taxon>Pezizomycotina</taxon>
        <taxon>Sordariomycetes</taxon>
        <taxon>Hypocreomycetidae</taxon>
        <taxon>Hypocreales</taxon>
        <taxon>Nectriaceae</taxon>
        <taxon>Fusarium</taxon>
    </lineage>
</organism>
<accession>A0A9W8VB86</accession>
<proteinExistence type="predicted"/>
<evidence type="ECO:0000313" key="2">
    <source>
        <dbReference type="Proteomes" id="UP001152049"/>
    </source>
</evidence>
<dbReference type="OrthoDB" id="5076487at2759"/>
<dbReference type="Proteomes" id="UP001152049">
    <property type="component" value="Unassembled WGS sequence"/>
</dbReference>
<dbReference type="EMBL" id="JAOQAZ010000035">
    <property type="protein sequence ID" value="KAJ4248714.1"/>
    <property type="molecule type" value="Genomic_DNA"/>
</dbReference>
<gene>
    <name evidence="1" type="ORF">NW762_012552</name>
</gene>
<protein>
    <submittedName>
        <fullName evidence="1">Uncharacterized protein</fullName>
    </submittedName>
</protein>
<sequence>MKLLNFDCGLSMSPRLERSPENISHYKTFLDRLAIEFKGKKDPNALTVDKTILITPSTPNASVSKEDAGAFFHFMLEGYPKIPANPVHCDQFEEFSLSFRDDGGLSRSAVEDYTRRVYLIAKECFGKRVKYWHGLCRTRGNKQWGYYCRMDMEREDDIVRKLCQDEV</sequence>
<name>A0A9W8VB86_9HYPO</name>
<reference evidence="1" key="1">
    <citation type="submission" date="2022-09" db="EMBL/GenBank/DDBJ databases">
        <title>Fusarium specimens isolated from Avocado Roots.</title>
        <authorList>
            <person name="Stajich J."/>
            <person name="Roper C."/>
            <person name="Heimlech-Rivalta G."/>
        </authorList>
    </citation>
    <scope>NUCLEOTIDE SEQUENCE</scope>
    <source>
        <strain evidence="1">CF00136</strain>
    </source>
</reference>
<keyword evidence="2" id="KW-1185">Reference proteome</keyword>
<evidence type="ECO:0000313" key="1">
    <source>
        <dbReference type="EMBL" id="KAJ4248714.1"/>
    </source>
</evidence>
<dbReference type="AlphaFoldDB" id="A0A9W8VB86"/>
<comment type="caution">
    <text evidence="1">The sequence shown here is derived from an EMBL/GenBank/DDBJ whole genome shotgun (WGS) entry which is preliminary data.</text>
</comment>